<gene>
    <name evidence="6" type="ORF">S01H4_02846</name>
</gene>
<proteinExistence type="predicted"/>
<dbReference type="EMBL" id="BART01000656">
    <property type="protein sequence ID" value="GAG74084.1"/>
    <property type="molecule type" value="Genomic_DNA"/>
</dbReference>
<dbReference type="GO" id="GO:0046872">
    <property type="term" value="F:metal ion binding"/>
    <property type="evidence" value="ECO:0007669"/>
    <property type="project" value="UniProtKB-KW"/>
</dbReference>
<dbReference type="InterPro" id="IPR003813">
    <property type="entry name" value="MvhD/FlpD"/>
</dbReference>
<dbReference type="Pfam" id="PF02662">
    <property type="entry name" value="FlpD"/>
    <property type="match status" value="1"/>
</dbReference>
<organism evidence="6">
    <name type="scientific">marine sediment metagenome</name>
    <dbReference type="NCBI Taxonomy" id="412755"/>
    <lineage>
        <taxon>unclassified sequences</taxon>
        <taxon>metagenomes</taxon>
        <taxon>ecological metagenomes</taxon>
    </lineage>
</organism>
<keyword evidence="4" id="KW-0411">Iron-sulfur</keyword>
<evidence type="ECO:0000259" key="5">
    <source>
        <dbReference type="Pfam" id="PF02662"/>
    </source>
</evidence>
<name>X0ZX27_9ZZZZ</name>
<evidence type="ECO:0000256" key="1">
    <source>
        <dbReference type="ARBA" id="ARBA00022723"/>
    </source>
</evidence>
<evidence type="ECO:0000256" key="4">
    <source>
        <dbReference type="ARBA" id="ARBA00023014"/>
    </source>
</evidence>
<feature type="non-terminal residue" evidence="6">
    <location>
        <position position="1"/>
    </location>
</feature>
<keyword evidence="3" id="KW-0408">Iron</keyword>
<sequence>CRIITKRGSVSLIMFEPEIIAFCCEYCGYSAADLAGAMRVEYPPNVVIVRVPCAGYLTPVHILRVFEEGYDGVFIASCLEGSCQYRTGNERAEKMVSIVKKLLDEVRIGGERLEIYKMASSMGKYFADIAINMTEKIKKLGPNPIKLIEEKFEEEEHKQLKEMGVGISNT</sequence>
<protein>
    <recommendedName>
        <fullName evidence="5">F420-non-reducing hydrogenase iron-sulfur subunit D domain-containing protein</fullName>
    </recommendedName>
</protein>
<reference evidence="6" key="1">
    <citation type="journal article" date="2014" name="Front. Microbiol.">
        <title>High frequency of phylogenetically diverse reductive dehalogenase-homologous genes in deep subseafloor sedimentary metagenomes.</title>
        <authorList>
            <person name="Kawai M."/>
            <person name="Futagami T."/>
            <person name="Toyoda A."/>
            <person name="Takaki Y."/>
            <person name="Nishi S."/>
            <person name="Hori S."/>
            <person name="Arai W."/>
            <person name="Tsubouchi T."/>
            <person name="Morono Y."/>
            <person name="Uchiyama I."/>
            <person name="Ito T."/>
            <person name="Fujiyama A."/>
            <person name="Inagaki F."/>
            <person name="Takami H."/>
        </authorList>
    </citation>
    <scope>NUCLEOTIDE SEQUENCE</scope>
    <source>
        <strain evidence="6">Expedition CK06-06</strain>
    </source>
</reference>
<evidence type="ECO:0000313" key="6">
    <source>
        <dbReference type="EMBL" id="GAG74084.1"/>
    </source>
</evidence>
<keyword evidence="2" id="KW-0560">Oxidoreductase</keyword>
<dbReference type="AlphaFoldDB" id="X0ZX27"/>
<dbReference type="GO" id="GO:0016491">
    <property type="term" value="F:oxidoreductase activity"/>
    <property type="evidence" value="ECO:0007669"/>
    <property type="project" value="UniProtKB-KW"/>
</dbReference>
<keyword evidence="1" id="KW-0479">Metal-binding</keyword>
<dbReference type="GO" id="GO:0051536">
    <property type="term" value="F:iron-sulfur cluster binding"/>
    <property type="evidence" value="ECO:0007669"/>
    <property type="project" value="UniProtKB-KW"/>
</dbReference>
<accession>X0ZX27</accession>
<feature type="domain" description="F420-non-reducing hydrogenase iron-sulfur subunit D" evidence="5">
    <location>
        <begin position="19"/>
        <end position="141"/>
    </location>
</feature>
<comment type="caution">
    <text evidence="6">The sequence shown here is derived from an EMBL/GenBank/DDBJ whole genome shotgun (WGS) entry which is preliminary data.</text>
</comment>
<evidence type="ECO:0000256" key="3">
    <source>
        <dbReference type="ARBA" id="ARBA00023004"/>
    </source>
</evidence>
<evidence type="ECO:0000256" key="2">
    <source>
        <dbReference type="ARBA" id="ARBA00023002"/>
    </source>
</evidence>